<evidence type="ECO:0000256" key="3">
    <source>
        <dbReference type="ARBA" id="ARBA00022801"/>
    </source>
</evidence>
<comment type="catalytic activity">
    <reaction evidence="5">
        <text>L-glutaminyl-[protein] + H2O = L-glutamyl-[protein] + NH4(+)</text>
        <dbReference type="Rhea" id="RHEA:16441"/>
        <dbReference type="Rhea" id="RHEA-COMP:10207"/>
        <dbReference type="Rhea" id="RHEA-COMP:10208"/>
        <dbReference type="ChEBI" id="CHEBI:15377"/>
        <dbReference type="ChEBI" id="CHEBI:28938"/>
        <dbReference type="ChEBI" id="CHEBI:29973"/>
        <dbReference type="ChEBI" id="CHEBI:30011"/>
        <dbReference type="EC" id="3.5.1.44"/>
    </reaction>
</comment>
<evidence type="ECO:0000256" key="4">
    <source>
        <dbReference type="ARBA" id="ARBA00048267"/>
    </source>
</evidence>
<evidence type="ECO:0000313" key="11">
    <source>
        <dbReference type="Proteomes" id="UP000254919"/>
    </source>
</evidence>
<dbReference type="GO" id="GO:0005737">
    <property type="term" value="C:cytoplasm"/>
    <property type="evidence" value="ECO:0007669"/>
    <property type="project" value="UniProtKB-SubCell"/>
</dbReference>
<feature type="modified residue" description="4-aspartylphosphate" evidence="5 7">
    <location>
        <position position="75"/>
    </location>
</feature>
<feature type="domain" description="CheB-type methylesterase" evidence="9">
    <location>
        <begin position="181"/>
        <end position="368"/>
    </location>
</feature>
<dbReference type="PIRSF" id="PIRSF000876">
    <property type="entry name" value="RR_chemtxs_CheB"/>
    <property type="match status" value="1"/>
</dbReference>
<evidence type="ECO:0000256" key="1">
    <source>
        <dbReference type="ARBA" id="ARBA00022490"/>
    </source>
</evidence>
<dbReference type="SUPFAM" id="SSF52172">
    <property type="entry name" value="CheY-like"/>
    <property type="match status" value="1"/>
</dbReference>
<evidence type="ECO:0000313" key="10">
    <source>
        <dbReference type="EMBL" id="SUE40046.1"/>
    </source>
</evidence>
<dbReference type="GO" id="GO:0050568">
    <property type="term" value="F:protein-glutamine glutaminase activity"/>
    <property type="evidence" value="ECO:0007669"/>
    <property type="project" value="UniProtKB-UniRule"/>
</dbReference>
<evidence type="ECO:0000259" key="9">
    <source>
        <dbReference type="PROSITE" id="PS50122"/>
    </source>
</evidence>
<evidence type="ECO:0000256" key="5">
    <source>
        <dbReference type="HAMAP-Rule" id="MF_00099"/>
    </source>
</evidence>
<dbReference type="Pfam" id="PF00072">
    <property type="entry name" value="Response_reg"/>
    <property type="match status" value="1"/>
</dbReference>
<keyword evidence="2 5" id="KW-0145">Chemotaxis</keyword>
<proteinExistence type="inferred from homology"/>
<dbReference type="InterPro" id="IPR000673">
    <property type="entry name" value="Sig_transdc_resp-reg_Me-estase"/>
</dbReference>
<evidence type="ECO:0000256" key="7">
    <source>
        <dbReference type="PROSITE-ProRule" id="PRU00169"/>
    </source>
</evidence>
<dbReference type="CDD" id="cd17541">
    <property type="entry name" value="REC_CheB-like"/>
    <property type="match status" value="1"/>
</dbReference>
<gene>
    <name evidence="10" type="primary">cheB3</name>
    <name evidence="5" type="synonym">cheB</name>
    <name evidence="10" type="ORF">NCTC13291_01650</name>
</gene>
<evidence type="ECO:0000256" key="2">
    <source>
        <dbReference type="ARBA" id="ARBA00022500"/>
    </source>
</evidence>
<comment type="PTM">
    <text evidence="5">Phosphorylated by CheA. Phosphorylation of the N-terminal regulatory domain activates the methylesterase activity.</text>
</comment>
<dbReference type="GO" id="GO:0006935">
    <property type="term" value="P:chemotaxis"/>
    <property type="evidence" value="ECO:0007669"/>
    <property type="project" value="UniProtKB-UniRule"/>
</dbReference>
<organism evidence="10 11">
    <name type="scientific">Roseomonas mucosa</name>
    <dbReference type="NCBI Taxonomy" id="207340"/>
    <lineage>
        <taxon>Bacteria</taxon>
        <taxon>Pseudomonadati</taxon>
        <taxon>Pseudomonadota</taxon>
        <taxon>Alphaproteobacteria</taxon>
        <taxon>Acetobacterales</taxon>
        <taxon>Roseomonadaceae</taxon>
        <taxon>Roseomonas</taxon>
    </lineage>
</organism>
<dbReference type="InterPro" id="IPR035909">
    <property type="entry name" value="CheB_C"/>
</dbReference>
<dbReference type="Pfam" id="PF01339">
    <property type="entry name" value="CheB_methylest"/>
    <property type="match status" value="1"/>
</dbReference>
<name>A0A379MYR7_9PROT</name>
<dbReference type="GeneID" id="99632700"/>
<evidence type="ECO:0000256" key="6">
    <source>
        <dbReference type="PROSITE-ProRule" id="PRU00050"/>
    </source>
</evidence>
<dbReference type="InterPro" id="IPR011006">
    <property type="entry name" value="CheY-like_superfamily"/>
</dbReference>
<feature type="active site" evidence="5 6">
    <location>
        <position position="223"/>
    </location>
</feature>
<comment type="similarity">
    <text evidence="5">Belongs to the CheB family.</text>
</comment>
<dbReference type="EMBL" id="UGVN01000001">
    <property type="protein sequence ID" value="SUE40046.1"/>
    <property type="molecule type" value="Genomic_DNA"/>
</dbReference>
<dbReference type="RefSeq" id="WP_369699836.1">
    <property type="nucleotide sequence ID" value="NZ_AP031462.1"/>
</dbReference>
<feature type="active site" evidence="5 6">
    <location>
        <position position="196"/>
    </location>
</feature>
<dbReference type="InterPro" id="IPR001789">
    <property type="entry name" value="Sig_transdc_resp-reg_receiver"/>
</dbReference>
<dbReference type="Proteomes" id="UP000254919">
    <property type="component" value="Unassembled WGS sequence"/>
</dbReference>
<dbReference type="Gene3D" id="3.40.50.2300">
    <property type="match status" value="1"/>
</dbReference>
<comment type="domain">
    <text evidence="5">Contains a C-terminal catalytic domain, and an N-terminal region which modulates catalytic activity.</text>
</comment>
<dbReference type="PANTHER" id="PTHR42872:SF6">
    <property type="entry name" value="PROTEIN-GLUTAMATE METHYLESTERASE_PROTEIN-GLUTAMINE GLUTAMINASE"/>
    <property type="match status" value="1"/>
</dbReference>
<comment type="subcellular location">
    <subcellularLocation>
        <location evidence="5">Cytoplasm</location>
    </subcellularLocation>
</comment>
<dbReference type="AlphaFoldDB" id="A0A379MYR7"/>
<comment type="catalytic activity">
    <reaction evidence="4 5">
        <text>[protein]-L-glutamate 5-O-methyl ester + H2O = L-glutamyl-[protein] + methanol + H(+)</text>
        <dbReference type="Rhea" id="RHEA:23236"/>
        <dbReference type="Rhea" id="RHEA-COMP:10208"/>
        <dbReference type="Rhea" id="RHEA-COMP:10311"/>
        <dbReference type="ChEBI" id="CHEBI:15377"/>
        <dbReference type="ChEBI" id="CHEBI:15378"/>
        <dbReference type="ChEBI" id="CHEBI:17790"/>
        <dbReference type="ChEBI" id="CHEBI:29973"/>
        <dbReference type="ChEBI" id="CHEBI:82795"/>
        <dbReference type="EC" id="3.1.1.61"/>
    </reaction>
</comment>
<dbReference type="NCBIfam" id="NF001965">
    <property type="entry name" value="PRK00742.1"/>
    <property type="match status" value="1"/>
</dbReference>
<keyword evidence="1 5" id="KW-0963">Cytoplasm</keyword>
<dbReference type="PROSITE" id="PS50122">
    <property type="entry name" value="CHEB"/>
    <property type="match status" value="1"/>
</dbReference>
<sequence>MNGATPSPGSSRGQLPSGRTLPVRVMVVEDSLVVRRLLTHIIASDPRLLLVGAVESAEEALRSLPRLRPDVVSMDIRLPGMDGLEATRRIMEENPTPIVVIADAVEDASLRISMNALRAGALSVVEKPVGLSSRHYEAIAEEICTQLFIMSQVPVIRRRAIGRAAEPPFPVLPEAPPMAPPGAAPVRPSVVAMAASTGGPPALARVIGALPAGFPAPLLLVQHMGAPFMEGFAAWLDGLVPLKVEIGRDGVTPLPGHVYVAPGDRHLLLSRAGPLQVSAGPPVGGQRPSANLLFRSVAEAAGTRGLGILLTGMGEDGARGLTELRRQGGFTITEHESSAVVYGMPAAAVRLGGSSASLPLHLIAPRLLRLAMPEARA</sequence>
<dbReference type="GO" id="GO:0000156">
    <property type="term" value="F:phosphorelay response regulator activity"/>
    <property type="evidence" value="ECO:0007669"/>
    <property type="project" value="InterPro"/>
</dbReference>
<dbReference type="SMART" id="SM00448">
    <property type="entry name" value="REC"/>
    <property type="match status" value="1"/>
</dbReference>
<dbReference type="EC" id="3.1.1.61" evidence="5"/>
<dbReference type="CDD" id="cd16432">
    <property type="entry name" value="CheB_Rec"/>
    <property type="match status" value="1"/>
</dbReference>
<dbReference type="EC" id="3.5.1.44" evidence="5"/>
<dbReference type="SUPFAM" id="SSF52738">
    <property type="entry name" value="Methylesterase CheB, C-terminal domain"/>
    <property type="match status" value="1"/>
</dbReference>
<protein>
    <recommendedName>
        <fullName evidence="5">Protein-glutamate methylesterase/protein-glutamine glutaminase</fullName>
        <ecNumber evidence="5">3.1.1.61</ecNumber>
        <ecNumber evidence="5">3.5.1.44</ecNumber>
    </recommendedName>
</protein>
<accession>A0A379MYR7</accession>
<dbReference type="GO" id="GO:0008984">
    <property type="term" value="F:protein-glutamate methylesterase activity"/>
    <property type="evidence" value="ECO:0007669"/>
    <property type="project" value="UniProtKB-UniRule"/>
</dbReference>
<keyword evidence="3 5" id="KW-0378">Hydrolase</keyword>
<keyword evidence="5 7" id="KW-0597">Phosphoprotein</keyword>
<feature type="domain" description="Response regulatory" evidence="8">
    <location>
        <begin position="24"/>
        <end position="142"/>
    </location>
</feature>
<feature type="active site" evidence="5 6">
    <location>
        <position position="316"/>
    </location>
</feature>
<evidence type="ECO:0000259" key="8">
    <source>
        <dbReference type="PROSITE" id="PS50110"/>
    </source>
</evidence>
<dbReference type="InterPro" id="IPR008248">
    <property type="entry name" value="CheB-like"/>
</dbReference>
<dbReference type="PANTHER" id="PTHR42872">
    <property type="entry name" value="PROTEIN-GLUTAMATE METHYLESTERASE/PROTEIN-GLUTAMINE GLUTAMINASE"/>
    <property type="match status" value="1"/>
</dbReference>
<dbReference type="PROSITE" id="PS50110">
    <property type="entry name" value="RESPONSE_REGULATORY"/>
    <property type="match status" value="1"/>
</dbReference>
<comment type="function">
    <text evidence="5">Involved in chemotaxis. Part of a chemotaxis signal transduction system that modulates chemotaxis in response to various stimuli. Catalyzes the demethylation of specific methylglutamate residues introduced into the chemoreceptors (methyl-accepting chemotaxis proteins or MCP) by CheR. Also mediates the irreversible deamidation of specific glutamine residues to glutamic acid.</text>
</comment>
<reference evidence="10 11" key="1">
    <citation type="submission" date="2018-06" db="EMBL/GenBank/DDBJ databases">
        <authorList>
            <consortium name="Pathogen Informatics"/>
            <person name="Doyle S."/>
        </authorList>
    </citation>
    <scope>NUCLEOTIDE SEQUENCE [LARGE SCALE GENOMIC DNA]</scope>
    <source>
        <strain evidence="10 11">NCTC13291</strain>
    </source>
</reference>
<dbReference type="Gene3D" id="3.40.50.180">
    <property type="entry name" value="Methylesterase CheB, C-terminal domain"/>
    <property type="match status" value="1"/>
</dbReference>
<dbReference type="HAMAP" id="MF_00099">
    <property type="entry name" value="CheB_chemtxs"/>
    <property type="match status" value="1"/>
</dbReference>